<reference evidence="2 3" key="1">
    <citation type="journal article" date="2015" name="Genome Announc.">
        <title>Draft Genome Sequence and Gene Annotation of the Entomopathogenic Fungus Verticillium hemipterigenum.</title>
        <authorList>
            <person name="Horn F."/>
            <person name="Habel A."/>
            <person name="Scharf D.H."/>
            <person name="Dworschak J."/>
            <person name="Brakhage A.A."/>
            <person name="Guthke R."/>
            <person name="Hertweck C."/>
            <person name="Linde J."/>
        </authorList>
    </citation>
    <scope>NUCLEOTIDE SEQUENCE [LARGE SCALE GENOMIC DNA]</scope>
</reference>
<sequence>MDNPLLLQTISTASLQPFLYKPTTSTTNPIYQLLNSPYHTNATMKTAVPTLLLATLVSSALAAPVTDQTLDVSANAGAVAPEVQALFNAEEDDFDLDELQKRGIFDDIAKQAKGTKDLISAVSAADEIFNGIKKVFDDFKKKHQPKGFPDLGPAIGAVVPSTPPPADQQPPAGEVKARGFIDDVKNGDAKGALNDLKGIVSGAKGTFNEVKGAFNDVKDGVAHDDLLGGLKKAFDDFKKSQGNKKNQKPADGQTGAPPAQGEPAVDVPPVEA</sequence>
<accession>A0A0A1T0F6</accession>
<name>A0A0A1T0F6_9HYPO</name>
<dbReference type="EMBL" id="CDHN01000002">
    <property type="protein sequence ID" value="CEJ86465.1"/>
    <property type="molecule type" value="Genomic_DNA"/>
</dbReference>
<dbReference type="OrthoDB" id="6020543at2759"/>
<dbReference type="HOGENOM" id="CLU_1023727_0_0_1"/>
<feature type="region of interest" description="Disordered" evidence="1">
    <location>
        <begin position="238"/>
        <end position="272"/>
    </location>
</feature>
<organism evidence="2 3">
    <name type="scientific">[Torrubiella] hemipterigena</name>
    <dbReference type="NCBI Taxonomy" id="1531966"/>
    <lineage>
        <taxon>Eukaryota</taxon>
        <taxon>Fungi</taxon>
        <taxon>Dikarya</taxon>
        <taxon>Ascomycota</taxon>
        <taxon>Pezizomycotina</taxon>
        <taxon>Sordariomycetes</taxon>
        <taxon>Hypocreomycetidae</taxon>
        <taxon>Hypocreales</taxon>
        <taxon>Clavicipitaceae</taxon>
        <taxon>Clavicipitaceae incertae sedis</taxon>
        <taxon>'Torrubiella' clade</taxon>
    </lineage>
</organism>
<evidence type="ECO:0000256" key="1">
    <source>
        <dbReference type="SAM" id="MobiDB-lite"/>
    </source>
</evidence>
<evidence type="ECO:0000313" key="3">
    <source>
        <dbReference type="Proteomes" id="UP000039046"/>
    </source>
</evidence>
<proteinExistence type="predicted"/>
<evidence type="ECO:0000313" key="2">
    <source>
        <dbReference type="EMBL" id="CEJ86465.1"/>
    </source>
</evidence>
<protein>
    <submittedName>
        <fullName evidence="2">Uncharacterized protein</fullName>
    </submittedName>
</protein>
<keyword evidence="3" id="KW-1185">Reference proteome</keyword>
<gene>
    <name evidence="2" type="ORF">VHEMI04113</name>
</gene>
<dbReference type="Proteomes" id="UP000039046">
    <property type="component" value="Unassembled WGS sequence"/>
</dbReference>
<dbReference type="AlphaFoldDB" id="A0A0A1T0F6"/>